<evidence type="ECO:0000313" key="3">
    <source>
        <dbReference type="Proteomes" id="UP000242754"/>
    </source>
</evidence>
<reference evidence="2 3" key="1">
    <citation type="submission" date="2016-02" db="EMBL/GenBank/DDBJ databases">
        <authorList>
            <person name="Wen L."/>
            <person name="He K."/>
            <person name="Yang H."/>
        </authorList>
    </citation>
    <scope>NUCLEOTIDE SEQUENCE [LARGE SCALE GENOMIC DNA]</scope>
    <source>
        <strain evidence="2">Trichococcus palustris</strain>
    </source>
</reference>
<dbReference type="OrthoDB" id="2222210at2"/>
<dbReference type="STRING" id="140314.SAMN04488076_10332"/>
<evidence type="ECO:0000256" key="1">
    <source>
        <dbReference type="SAM" id="MobiDB-lite"/>
    </source>
</evidence>
<organism evidence="2 3">
    <name type="scientific">Trichococcus palustris</name>
    <dbReference type="NCBI Taxonomy" id="140314"/>
    <lineage>
        <taxon>Bacteria</taxon>
        <taxon>Bacillati</taxon>
        <taxon>Bacillota</taxon>
        <taxon>Bacilli</taxon>
        <taxon>Lactobacillales</taxon>
        <taxon>Carnobacteriaceae</taxon>
        <taxon>Trichococcus</taxon>
    </lineage>
</organism>
<proteinExistence type="predicted"/>
<evidence type="ECO:0000313" key="2">
    <source>
        <dbReference type="EMBL" id="CZQ82481.1"/>
    </source>
</evidence>
<feature type="region of interest" description="Disordered" evidence="1">
    <location>
        <begin position="1"/>
        <end position="31"/>
    </location>
</feature>
<dbReference type="AlphaFoldDB" id="A0A143Y8M1"/>
<accession>A0A143Y8M1</accession>
<sequence length="113" mass="12591">MSLFGWFQKKENRQQTTNPVEAAYEQKNDPDRSEISEANRLVFLVPVSEEEKELVSVIASGIAAGDHPDSKIRVKNVMAVDAEKEIVAVIAAALAAEDYPNSHFHLKSIKRIN</sequence>
<protein>
    <submittedName>
        <fullName evidence="2">Uncharacterized protein</fullName>
    </submittedName>
</protein>
<gene>
    <name evidence="2" type="ORF">Tpal_324</name>
</gene>
<name>A0A143Y8M1_9LACT</name>
<dbReference type="RefSeq" id="WP_087030416.1">
    <property type="nucleotide sequence ID" value="NZ_FJNE01000001.1"/>
</dbReference>
<dbReference type="EMBL" id="FJNE01000001">
    <property type="protein sequence ID" value="CZQ82481.1"/>
    <property type="molecule type" value="Genomic_DNA"/>
</dbReference>
<keyword evidence="3" id="KW-1185">Reference proteome</keyword>
<dbReference type="Proteomes" id="UP000242754">
    <property type="component" value="Unassembled WGS sequence"/>
</dbReference>